<protein>
    <submittedName>
        <fullName evidence="1">Uncharacterized protein</fullName>
    </submittedName>
</protein>
<accession>A0A3B0XU88</accession>
<evidence type="ECO:0000313" key="1">
    <source>
        <dbReference type="EMBL" id="VAW71838.1"/>
    </source>
</evidence>
<reference evidence="1" key="1">
    <citation type="submission" date="2018-06" db="EMBL/GenBank/DDBJ databases">
        <authorList>
            <person name="Zhirakovskaya E."/>
        </authorList>
    </citation>
    <scope>NUCLEOTIDE SEQUENCE</scope>
</reference>
<organism evidence="1">
    <name type="scientific">hydrothermal vent metagenome</name>
    <dbReference type="NCBI Taxonomy" id="652676"/>
    <lineage>
        <taxon>unclassified sequences</taxon>
        <taxon>metagenomes</taxon>
        <taxon>ecological metagenomes</taxon>
    </lineage>
</organism>
<gene>
    <name evidence="1" type="ORF">MNBD_GAMMA12-1778</name>
</gene>
<name>A0A3B0XU88_9ZZZZ</name>
<dbReference type="EMBL" id="UOFL01000033">
    <property type="protein sequence ID" value="VAW71838.1"/>
    <property type="molecule type" value="Genomic_DNA"/>
</dbReference>
<dbReference type="AlphaFoldDB" id="A0A3B0XU88"/>
<sequence length="117" mass="13387">MDREKIQEAKMDSLKSAWDAAKKNTDYSFHLQKLHKYQLLQIAEDSYLGVHNVRIVASGAGGKSCPACKKSDNKILNIEAELNRQSLPNRDCSCTAYHEHQKGFCLCYYEILFDDEL</sequence>
<proteinExistence type="predicted"/>